<dbReference type="Proteomes" id="UP000760860">
    <property type="component" value="Unassembled WGS sequence"/>
</dbReference>
<organism evidence="1 2">
    <name type="scientific">Phytophthora cactorum</name>
    <dbReference type="NCBI Taxonomy" id="29920"/>
    <lineage>
        <taxon>Eukaryota</taxon>
        <taxon>Sar</taxon>
        <taxon>Stramenopiles</taxon>
        <taxon>Oomycota</taxon>
        <taxon>Peronosporomycetes</taxon>
        <taxon>Peronosporales</taxon>
        <taxon>Peronosporaceae</taxon>
        <taxon>Phytophthora</taxon>
    </lineage>
</organism>
<evidence type="ECO:0000313" key="1">
    <source>
        <dbReference type="EMBL" id="KAG3194509.1"/>
    </source>
</evidence>
<gene>
    <name evidence="1" type="ORF">PC129_g24916</name>
</gene>
<dbReference type="VEuPathDB" id="FungiDB:PC110_g23707"/>
<dbReference type="EMBL" id="RCMV01004513">
    <property type="protein sequence ID" value="KAG3194509.1"/>
    <property type="molecule type" value="Genomic_DNA"/>
</dbReference>
<reference evidence="1" key="1">
    <citation type="submission" date="2018-05" db="EMBL/GenBank/DDBJ databases">
        <title>Effector identification in a new, highly contiguous assembly of the strawberry crown rot pathogen Phytophthora cactorum.</title>
        <authorList>
            <person name="Armitage A.D."/>
            <person name="Nellist C.F."/>
            <person name="Bates H."/>
            <person name="Vickerstaff R.J."/>
            <person name="Harrison R.J."/>
        </authorList>
    </citation>
    <scope>NUCLEOTIDE SEQUENCE</scope>
    <source>
        <strain evidence="1">P421</strain>
    </source>
</reference>
<name>A0A8T1GTR1_9STRA</name>
<proteinExistence type="predicted"/>
<accession>A0A8T1GTR1</accession>
<dbReference type="AlphaFoldDB" id="A0A8T1GTR1"/>
<protein>
    <submittedName>
        <fullName evidence="1">Uncharacterized protein</fullName>
    </submittedName>
</protein>
<comment type="caution">
    <text evidence="1">The sequence shown here is derived from an EMBL/GenBank/DDBJ whole genome shotgun (WGS) entry which is preliminary data.</text>
</comment>
<evidence type="ECO:0000313" key="2">
    <source>
        <dbReference type="Proteomes" id="UP000760860"/>
    </source>
</evidence>
<feature type="non-terminal residue" evidence="1">
    <location>
        <position position="1"/>
    </location>
</feature>
<sequence>DVLPYVELQVRGTVLSGSCGALTSERTAYVEKQVRCTVLSPGDNQGNESDAPSSLQTPECSVPAMLPAEPGQDTAWTVASNAAKAQPQRHRVLLPVMLPAKPGQDATPSHPTAALQMKASDATVAVRGGPATDAAIAETMPLPLPLLVR</sequence>